<feature type="domain" description="Cas6b N-terminal" evidence="2">
    <location>
        <begin position="1"/>
        <end position="103"/>
    </location>
</feature>
<dbReference type="InterPro" id="IPR041528">
    <property type="entry name" value="Cas6b_N"/>
</dbReference>
<proteinExistence type="predicted"/>
<keyword evidence="4" id="KW-1185">Reference proteome</keyword>
<evidence type="ECO:0000313" key="3">
    <source>
        <dbReference type="EMBL" id="OFV68784.1"/>
    </source>
</evidence>
<protein>
    <submittedName>
        <fullName evidence="3">DNA repair protein</fullName>
    </submittedName>
</protein>
<dbReference type="EMBL" id="LYOS01000001">
    <property type="protein sequence ID" value="OFV68784.1"/>
    <property type="molecule type" value="Genomic_DNA"/>
</dbReference>
<feature type="domain" description="Cas6b C-terminal" evidence="1">
    <location>
        <begin position="107"/>
        <end position="215"/>
    </location>
</feature>
<dbReference type="PATRIC" id="fig|1838285.3.peg.464"/>
<dbReference type="AlphaFoldDB" id="A0A1F2PCM6"/>
<sequence>MHLNTLYLTLRSTTPIEGDASHLRGFFASRFNEYALLHQHVDVDKLLYRYPRIQYKIIDGDPLVLGIEEGAEVLKEIYDKYEEIRIKDTVYTIVERGITLRAEEFGVSNKILGYTFKTPWIALNQENYERYLRSKRRERREILRRILVGNILSASKGLDYVVLDEIKLEIGEMKPVKCKIKKTPFMGFVGEFLVNFAIPEYMGLGKSVSRGFGAVVGACNS</sequence>
<dbReference type="STRING" id="1838285.SCAL_000460"/>
<accession>A0A1F2PCM6</accession>
<gene>
    <name evidence="3" type="ORF">SCAL_000460</name>
</gene>
<evidence type="ECO:0000313" key="4">
    <source>
        <dbReference type="Proteomes" id="UP000186940"/>
    </source>
</evidence>
<reference evidence="3" key="1">
    <citation type="submission" date="2016-05" db="EMBL/GenBank/DDBJ databases">
        <title>Microbial consortia oxidize butane by reversing methanogenesis.</title>
        <authorList>
            <person name="Laso-Perez R."/>
            <person name="Richter M."/>
            <person name="Wegener G."/>
            <person name="Musat F."/>
        </authorList>
    </citation>
    <scope>NUCLEOTIDE SEQUENCE [LARGE SCALE GENOMIC DNA]</scope>
    <source>
        <strain evidence="3">BOX2</strain>
    </source>
</reference>
<evidence type="ECO:0000259" key="2">
    <source>
        <dbReference type="Pfam" id="PF17955"/>
    </source>
</evidence>
<dbReference type="Pfam" id="PF17262">
    <property type="entry name" value="Cas6b_C"/>
    <property type="match status" value="1"/>
</dbReference>
<evidence type="ECO:0000259" key="1">
    <source>
        <dbReference type="Pfam" id="PF17262"/>
    </source>
</evidence>
<name>A0A1F2PCM6_9EURY</name>
<dbReference type="Pfam" id="PF17955">
    <property type="entry name" value="Cas6b_N"/>
    <property type="match status" value="1"/>
</dbReference>
<organism evidence="3 4">
    <name type="scientific">Candidatus Syntropharchaeum caldarium</name>
    <dbReference type="NCBI Taxonomy" id="1838285"/>
    <lineage>
        <taxon>Archaea</taxon>
        <taxon>Methanobacteriati</taxon>
        <taxon>Methanobacteriota</taxon>
        <taxon>Stenosarchaea group</taxon>
        <taxon>Methanomicrobia</taxon>
        <taxon>Methanosarcinales</taxon>
        <taxon>ANME-2 cluster</taxon>
        <taxon>Candidatus Syntropharchaeum</taxon>
    </lineage>
</organism>
<dbReference type="InterPro" id="IPR020209">
    <property type="entry name" value="Cas6b_C"/>
</dbReference>
<comment type="caution">
    <text evidence="3">The sequence shown here is derived from an EMBL/GenBank/DDBJ whole genome shotgun (WGS) entry which is preliminary data.</text>
</comment>
<dbReference type="Proteomes" id="UP000186940">
    <property type="component" value="Unassembled WGS sequence"/>
</dbReference>